<comment type="catalytic activity">
    <reaction evidence="1">
        <text>ATP + protein L-histidine = ADP + protein N-phospho-L-histidine.</text>
        <dbReference type="EC" id="2.7.13.3"/>
    </reaction>
</comment>
<evidence type="ECO:0000256" key="8">
    <source>
        <dbReference type="ARBA" id="ARBA00022777"/>
    </source>
</evidence>
<protein>
    <recommendedName>
        <fullName evidence="3">histidine kinase</fullName>
        <ecNumber evidence="3">2.7.13.3</ecNumber>
    </recommendedName>
</protein>
<dbReference type="Pfam" id="PF00512">
    <property type="entry name" value="HisKA"/>
    <property type="match status" value="1"/>
</dbReference>
<gene>
    <name evidence="13" type="ORF">EXZ61_18465</name>
</gene>
<feature type="transmembrane region" description="Helical" evidence="10">
    <location>
        <begin position="159"/>
        <end position="177"/>
    </location>
</feature>
<dbReference type="RefSeq" id="WP_142813202.1">
    <property type="nucleotide sequence ID" value="NZ_CP036282.1"/>
</dbReference>
<keyword evidence="10" id="KW-1133">Transmembrane helix</keyword>
<evidence type="ECO:0000256" key="10">
    <source>
        <dbReference type="SAM" id="Phobius"/>
    </source>
</evidence>
<feature type="domain" description="HAMP" evidence="12">
    <location>
        <begin position="180"/>
        <end position="235"/>
    </location>
</feature>
<reference evidence="14" key="1">
    <citation type="submission" date="2019-02" db="EMBL/GenBank/DDBJ databases">
        <title>Complete genome sequence of Rhodoferax sp. Gr-4.</title>
        <authorList>
            <person name="Jin L."/>
        </authorList>
    </citation>
    <scope>NUCLEOTIDE SEQUENCE [LARGE SCALE GENOMIC DNA]</scope>
    <source>
        <strain evidence="14">Gr-4</strain>
    </source>
</reference>
<comment type="subcellular location">
    <subcellularLocation>
        <location evidence="2">Cell membrane</location>
        <topology evidence="2">Multi-pass membrane protein</topology>
    </subcellularLocation>
</comment>
<organism evidence="13 14">
    <name type="scientific">Rhodoferax aquaticus</name>
    <dbReference type="NCBI Taxonomy" id="2527691"/>
    <lineage>
        <taxon>Bacteria</taxon>
        <taxon>Pseudomonadati</taxon>
        <taxon>Pseudomonadota</taxon>
        <taxon>Betaproteobacteria</taxon>
        <taxon>Burkholderiales</taxon>
        <taxon>Comamonadaceae</taxon>
        <taxon>Rhodoferax</taxon>
    </lineage>
</organism>
<dbReference type="InterPro" id="IPR004358">
    <property type="entry name" value="Sig_transdc_His_kin-like_C"/>
</dbReference>
<name>A0A515ETV1_9BURK</name>
<dbReference type="EC" id="2.7.13.3" evidence="3"/>
<evidence type="ECO:0000259" key="12">
    <source>
        <dbReference type="PROSITE" id="PS50885"/>
    </source>
</evidence>
<feature type="transmembrane region" description="Helical" evidence="10">
    <location>
        <begin position="28"/>
        <end position="51"/>
    </location>
</feature>
<dbReference type="SUPFAM" id="SSF55874">
    <property type="entry name" value="ATPase domain of HSP90 chaperone/DNA topoisomerase II/histidine kinase"/>
    <property type="match status" value="1"/>
</dbReference>
<keyword evidence="9" id="KW-0067">ATP-binding</keyword>
<keyword evidence="4" id="KW-1003">Cell membrane</keyword>
<keyword evidence="7" id="KW-0547">Nucleotide-binding</keyword>
<dbReference type="EMBL" id="CP036282">
    <property type="protein sequence ID" value="QDL56003.1"/>
    <property type="molecule type" value="Genomic_DNA"/>
</dbReference>
<dbReference type="SMART" id="SM00388">
    <property type="entry name" value="HisKA"/>
    <property type="match status" value="1"/>
</dbReference>
<dbReference type="InterPro" id="IPR003661">
    <property type="entry name" value="HisK_dim/P_dom"/>
</dbReference>
<sequence length="451" mass="50000">MSRTAQPQAPSTEGRWHRRARHALAHSLRVRMVALFFVLALAMAATFVFGMQAALSIGWRDAARPLVTDYVDKLAADLGSPPRVEAAQALVARLPLSVRISGPQVNWRSHPKEPDYDAHWRTDEGWKQDEPRFFERTTADGHTIRFGLNVQAWHDRPRFIGWITLGVLLVLIALAYLKIRRMLRPLDDIRDGAQRFGRGDFAQAIPVRHFHRQDELGQLATTINTMGADIHQMLEAKRALLLAISHELRSPLTRARLNTELLPETPELQASREALLRDLGVMRDLVTDLLESERLASPHVALQREPTALASVVSEVVAGLDGNPLVHTQVDAHIPLLALDRTRMRLLLRNLLENALRHTPTDAPVPEVHVHLQTDGSVHITVRDHGPGVPEDQLPQLAQPFYRPDAARTREGGGVGLGLYLCKLVATAHGGTFAVRNASPGLEVSVTLPAA</sequence>
<dbReference type="PRINTS" id="PR00344">
    <property type="entry name" value="BCTRLSENSOR"/>
</dbReference>
<dbReference type="Gene3D" id="6.10.340.10">
    <property type="match status" value="1"/>
</dbReference>
<dbReference type="AlphaFoldDB" id="A0A515ETV1"/>
<dbReference type="PANTHER" id="PTHR44936">
    <property type="entry name" value="SENSOR PROTEIN CREC"/>
    <property type="match status" value="1"/>
</dbReference>
<dbReference type="GO" id="GO:0005886">
    <property type="term" value="C:plasma membrane"/>
    <property type="evidence" value="ECO:0007669"/>
    <property type="project" value="UniProtKB-SubCell"/>
</dbReference>
<keyword evidence="5" id="KW-0597">Phosphoprotein</keyword>
<dbReference type="InterPro" id="IPR036097">
    <property type="entry name" value="HisK_dim/P_sf"/>
</dbReference>
<evidence type="ECO:0000313" key="13">
    <source>
        <dbReference type="EMBL" id="QDL56003.1"/>
    </source>
</evidence>
<dbReference type="Proteomes" id="UP000317365">
    <property type="component" value="Chromosome"/>
</dbReference>
<dbReference type="PROSITE" id="PS50109">
    <property type="entry name" value="HIS_KIN"/>
    <property type="match status" value="1"/>
</dbReference>
<dbReference type="CDD" id="cd06225">
    <property type="entry name" value="HAMP"/>
    <property type="match status" value="1"/>
</dbReference>
<proteinExistence type="predicted"/>
<keyword evidence="8 13" id="KW-0418">Kinase</keyword>
<evidence type="ECO:0000313" key="14">
    <source>
        <dbReference type="Proteomes" id="UP000317365"/>
    </source>
</evidence>
<accession>A0A515ETV1</accession>
<dbReference type="InterPro" id="IPR050980">
    <property type="entry name" value="2C_sensor_his_kinase"/>
</dbReference>
<dbReference type="KEGG" id="rhg:EXZ61_18465"/>
<dbReference type="PROSITE" id="PS50885">
    <property type="entry name" value="HAMP"/>
    <property type="match status" value="1"/>
</dbReference>
<feature type="domain" description="Histidine kinase" evidence="11">
    <location>
        <begin position="243"/>
        <end position="451"/>
    </location>
</feature>
<dbReference type="Gene3D" id="1.10.287.130">
    <property type="match status" value="1"/>
</dbReference>
<dbReference type="GO" id="GO:0005524">
    <property type="term" value="F:ATP binding"/>
    <property type="evidence" value="ECO:0007669"/>
    <property type="project" value="UniProtKB-KW"/>
</dbReference>
<dbReference type="InterPro" id="IPR003660">
    <property type="entry name" value="HAMP_dom"/>
</dbReference>
<keyword evidence="14" id="KW-1185">Reference proteome</keyword>
<dbReference type="GO" id="GO:0000155">
    <property type="term" value="F:phosphorelay sensor kinase activity"/>
    <property type="evidence" value="ECO:0007669"/>
    <property type="project" value="InterPro"/>
</dbReference>
<dbReference type="InterPro" id="IPR036890">
    <property type="entry name" value="HATPase_C_sf"/>
</dbReference>
<evidence type="ECO:0000256" key="2">
    <source>
        <dbReference type="ARBA" id="ARBA00004651"/>
    </source>
</evidence>
<dbReference type="SMART" id="SM00304">
    <property type="entry name" value="HAMP"/>
    <property type="match status" value="1"/>
</dbReference>
<dbReference type="Pfam" id="PF02518">
    <property type="entry name" value="HATPase_c"/>
    <property type="match status" value="1"/>
</dbReference>
<evidence type="ECO:0000259" key="11">
    <source>
        <dbReference type="PROSITE" id="PS50109"/>
    </source>
</evidence>
<dbReference type="Pfam" id="PF00672">
    <property type="entry name" value="HAMP"/>
    <property type="match status" value="1"/>
</dbReference>
<keyword evidence="6" id="KW-0808">Transferase</keyword>
<dbReference type="Gene3D" id="3.30.565.10">
    <property type="entry name" value="Histidine kinase-like ATPase, C-terminal domain"/>
    <property type="match status" value="1"/>
</dbReference>
<keyword evidence="10" id="KW-0472">Membrane</keyword>
<keyword evidence="10" id="KW-0812">Transmembrane</keyword>
<dbReference type="SUPFAM" id="SSF47384">
    <property type="entry name" value="Homodimeric domain of signal transducing histidine kinase"/>
    <property type="match status" value="1"/>
</dbReference>
<dbReference type="CDD" id="cd00082">
    <property type="entry name" value="HisKA"/>
    <property type="match status" value="1"/>
</dbReference>
<dbReference type="InterPro" id="IPR005467">
    <property type="entry name" value="His_kinase_dom"/>
</dbReference>
<evidence type="ECO:0000256" key="5">
    <source>
        <dbReference type="ARBA" id="ARBA00022553"/>
    </source>
</evidence>
<evidence type="ECO:0000256" key="9">
    <source>
        <dbReference type="ARBA" id="ARBA00022840"/>
    </source>
</evidence>
<dbReference type="InterPro" id="IPR003594">
    <property type="entry name" value="HATPase_dom"/>
</dbReference>
<reference evidence="14" key="2">
    <citation type="journal article" date="2020" name="Int. J. Syst. Evol. Microbiol.">
        <title>Genomic insights into a novel species Rhodoferax aquaticus sp. nov., isolated from freshwater.</title>
        <authorList>
            <person name="Li T."/>
            <person name="Zhuo Y."/>
            <person name="Jin C.Z."/>
            <person name="Wu X."/>
            <person name="Ko S.R."/>
            <person name="Jin F.J."/>
            <person name="Ahn C.Y."/>
            <person name="Oh H.M."/>
            <person name="Lee H.G."/>
            <person name="Jin L."/>
        </authorList>
    </citation>
    <scope>NUCLEOTIDE SEQUENCE [LARGE SCALE GENOMIC DNA]</scope>
    <source>
        <strain evidence="14">Gr-4</strain>
    </source>
</reference>
<evidence type="ECO:0000256" key="4">
    <source>
        <dbReference type="ARBA" id="ARBA00022475"/>
    </source>
</evidence>
<evidence type="ECO:0000256" key="3">
    <source>
        <dbReference type="ARBA" id="ARBA00012438"/>
    </source>
</evidence>
<evidence type="ECO:0000256" key="6">
    <source>
        <dbReference type="ARBA" id="ARBA00022679"/>
    </source>
</evidence>
<evidence type="ECO:0000256" key="7">
    <source>
        <dbReference type="ARBA" id="ARBA00022741"/>
    </source>
</evidence>
<dbReference type="SMART" id="SM00387">
    <property type="entry name" value="HATPase_c"/>
    <property type="match status" value="1"/>
</dbReference>
<dbReference type="SUPFAM" id="SSF158472">
    <property type="entry name" value="HAMP domain-like"/>
    <property type="match status" value="1"/>
</dbReference>
<evidence type="ECO:0000256" key="1">
    <source>
        <dbReference type="ARBA" id="ARBA00000085"/>
    </source>
</evidence>
<dbReference type="PANTHER" id="PTHR44936:SF10">
    <property type="entry name" value="SENSOR PROTEIN RSTB"/>
    <property type="match status" value="1"/>
</dbReference>